<dbReference type="RefSeq" id="WP_261834321.1">
    <property type="nucleotide sequence ID" value="NZ_AP024881.1"/>
</dbReference>
<dbReference type="Pfam" id="PF00899">
    <property type="entry name" value="ThiF"/>
    <property type="match status" value="1"/>
</dbReference>
<dbReference type="GO" id="GO:0008146">
    <property type="term" value="F:sulfotransferase activity"/>
    <property type="evidence" value="ECO:0007669"/>
    <property type="project" value="TreeGrafter"/>
</dbReference>
<name>A0A0B8P169_9VIBR</name>
<evidence type="ECO:0000313" key="3">
    <source>
        <dbReference type="EMBL" id="GAM57068.1"/>
    </source>
</evidence>
<dbReference type="CDD" id="cd00757">
    <property type="entry name" value="ThiF_MoeB_HesA_family"/>
    <property type="match status" value="1"/>
</dbReference>
<dbReference type="GO" id="GO:0008641">
    <property type="term" value="F:ubiquitin-like modifier activating enzyme activity"/>
    <property type="evidence" value="ECO:0007669"/>
    <property type="project" value="InterPro"/>
</dbReference>
<dbReference type="PANTHER" id="PTHR10953:SF240">
    <property type="entry name" value="SULFUR CARRIER PROTEIN THIS ADENYLYLTRANSFERASE"/>
    <property type="match status" value="1"/>
</dbReference>
<dbReference type="GO" id="GO:0016779">
    <property type="term" value="F:nucleotidyltransferase activity"/>
    <property type="evidence" value="ECO:0007669"/>
    <property type="project" value="UniProtKB-KW"/>
</dbReference>
<accession>A0A0B8P169</accession>
<keyword evidence="3" id="KW-0808">Transferase</keyword>
<dbReference type="EMBL" id="BBRZ01000044">
    <property type="protein sequence ID" value="GAM57068.1"/>
    <property type="molecule type" value="Genomic_DNA"/>
</dbReference>
<feature type="domain" description="THIF-type NAD/FAD binding fold" evidence="2">
    <location>
        <begin position="10"/>
        <end position="244"/>
    </location>
</feature>
<dbReference type="GO" id="GO:0004792">
    <property type="term" value="F:thiosulfate-cyanide sulfurtransferase activity"/>
    <property type="evidence" value="ECO:0007669"/>
    <property type="project" value="TreeGrafter"/>
</dbReference>
<dbReference type="InterPro" id="IPR000594">
    <property type="entry name" value="ThiF_NAD_FAD-bd"/>
</dbReference>
<dbReference type="InterPro" id="IPR035985">
    <property type="entry name" value="Ubiquitin-activating_enz"/>
</dbReference>
<dbReference type="PANTHER" id="PTHR10953">
    <property type="entry name" value="UBIQUITIN-ACTIVATING ENZYME E1"/>
    <property type="match status" value="1"/>
</dbReference>
<evidence type="ECO:0000256" key="1">
    <source>
        <dbReference type="ARBA" id="ARBA00009919"/>
    </source>
</evidence>
<dbReference type="AlphaFoldDB" id="A0A0B8P169"/>
<dbReference type="Gene3D" id="3.40.50.720">
    <property type="entry name" value="NAD(P)-binding Rossmann-like Domain"/>
    <property type="match status" value="1"/>
</dbReference>
<dbReference type="FunFam" id="3.40.50.720:FF:000080">
    <property type="entry name" value="Thiazole biosynthesis adenylyltransferase ThiF"/>
    <property type="match status" value="1"/>
</dbReference>
<keyword evidence="3" id="KW-0548">Nucleotidyltransferase</keyword>
<proteinExistence type="inferred from homology"/>
<keyword evidence="4" id="KW-1185">Reference proteome</keyword>
<reference evidence="3 4" key="2">
    <citation type="submission" date="2015-01" db="EMBL/GenBank/DDBJ databases">
        <authorList>
            <consortium name="NBRP consortium"/>
            <person name="Sawabe T."/>
            <person name="Meirelles P."/>
            <person name="Feng G."/>
            <person name="Sayaka M."/>
            <person name="Hattori M."/>
            <person name="Ohkuma M."/>
        </authorList>
    </citation>
    <scope>NUCLEOTIDE SEQUENCE [LARGE SCALE GENOMIC DNA]</scope>
    <source>
        <strain evidence="4">JCM 19231</strain>
    </source>
</reference>
<comment type="similarity">
    <text evidence="1">Belongs to the HesA/MoeB/ThiF family.</text>
</comment>
<sequence>MLTDQEFMRYQRQIMLPEFGEVGQLALRNAKVLVIGCGGLGHAVATQLAASGVGSLVLFDFDKIELSNLHRQTSYRESDVGQFKSEALKRLIEERNSGTRVRCVNRKADLNLLRLELPQADLVVDCTDNFSIRHQVNHACVEHNCPLVSGAAIGWDGQLVYFSNQNSSACYSCLYPSTQDVEARNCSEAGVLGANVNAIAHLQAMLAIRAITEPHTLESGALTLFDGRAFRFSNFQIDKDTGCSICSNKEKAHV</sequence>
<dbReference type="InterPro" id="IPR045886">
    <property type="entry name" value="ThiF/MoeB/HesA"/>
</dbReference>
<protein>
    <submittedName>
        <fullName evidence="3">Sulfur carrier protein adenylyltransferase thiF</fullName>
    </submittedName>
</protein>
<gene>
    <name evidence="3" type="ORF">JCM19231_609</name>
</gene>
<reference evidence="3 4" key="1">
    <citation type="submission" date="2015-01" db="EMBL/GenBank/DDBJ databases">
        <title>Vibrio sp. C1 JCM 19231 whole genome shotgun sequence.</title>
        <authorList>
            <person name="Sawabe T."/>
            <person name="Meirelles P."/>
            <person name="Feng G."/>
            <person name="Sayaka M."/>
            <person name="Hattori M."/>
            <person name="Ohkuma M."/>
        </authorList>
    </citation>
    <scope>NUCLEOTIDE SEQUENCE [LARGE SCALE GENOMIC DNA]</scope>
    <source>
        <strain evidence="4">JCM 19231</strain>
    </source>
</reference>
<comment type="caution">
    <text evidence="3">The sequence shown here is derived from an EMBL/GenBank/DDBJ whole genome shotgun (WGS) entry which is preliminary data.</text>
</comment>
<evidence type="ECO:0000259" key="2">
    <source>
        <dbReference type="Pfam" id="PF00899"/>
    </source>
</evidence>
<dbReference type="Proteomes" id="UP000031671">
    <property type="component" value="Unassembled WGS sequence"/>
</dbReference>
<organism evidence="3 4">
    <name type="scientific">Vibrio ishigakensis</name>
    <dbReference type="NCBI Taxonomy" id="1481914"/>
    <lineage>
        <taxon>Bacteria</taxon>
        <taxon>Pseudomonadati</taxon>
        <taxon>Pseudomonadota</taxon>
        <taxon>Gammaproteobacteria</taxon>
        <taxon>Vibrionales</taxon>
        <taxon>Vibrionaceae</taxon>
        <taxon>Vibrio</taxon>
    </lineage>
</organism>
<dbReference type="GO" id="GO:0005829">
    <property type="term" value="C:cytosol"/>
    <property type="evidence" value="ECO:0007669"/>
    <property type="project" value="TreeGrafter"/>
</dbReference>
<evidence type="ECO:0000313" key="4">
    <source>
        <dbReference type="Proteomes" id="UP000031671"/>
    </source>
</evidence>
<dbReference type="SUPFAM" id="SSF69572">
    <property type="entry name" value="Activating enzymes of the ubiquitin-like proteins"/>
    <property type="match status" value="1"/>
</dbReference>